<dbReference type="UCSC" id="C17E4.2">
    <property type="organism name" value="c. elegans"/>
</dbReference>
<evidence type="ECO:0000313" key="4">
    <source>
        <dbReference type="WormBase" id="C17E4.2"/>
    </source>
</evidence>
<evidence type="ECO:0000313" key="2">
    <source>
        <dbReference type="EMBL" id="CAB02745.2"/>
    </source>
</evidence>
<evidence type="ECO:0000313" key="3">
    <source>
        <dbReference type="Proteomes" id="UP000001940"/>
    </source>
</evidence>
<name>Q93228_CAEEL</name>
<dbReference type="CTD" id="172766"/>
<dbReference type="HOGENOM" id="CLU_1230898_0_0_1"/>
<organism evidence="2 3">
    <name type="scientific">Caenorhabditis elegans</name>
    <dbReference type="NCBI Taxonomy" id="6239"/>
    <lineage>
        <taxon>Eukaryota</taxon>
        <taxon>Metazoa</taxon>
        <taxon>Ecdysozoa</taxon>
        <taxon>Nematoda</taxon>
        <taxon>Chromadorea</taxon>
        <taxon>Rhabditida</taxon>
        <taxon>Rhabditina</taxon>
        <taxon>Rhabditomorpha</taxon>
        <taxon>Rhabditoidea</taxon>
        <taxon>Rhabditidae</taxon>
        <taxon>Peloderinae</taxon>
        <taxon>Caenorhabditis</taxon>
    </lineage>
</organism>
<keyword evidence="2" id="KW-0966">Cell projection</keyword>
<dbReference type="Proteomes" id="UP000001940">
    <property type="component" value="Chromosome I"/>
</dbReference>
<dbReference type="KEGG" id="cel:CELE_C17E4.2"/>
<dbReference type="EMBL" id="BX284601">
    <property type="protein sequence ID" value="CAB02745.2"/>
    <property type="molecule type" value="Genomic_DNA"/>
</dbReference>
<dbReference type="AlphaFoldDB" id="Q93228"/>
<dbReference type="Bgee" id="WBGene00007642">
    <property type="expression patterns" value="Expressed in embryo and 3 other cell types or tissues"/>
</dbReference>
<feature type="coiled-coil region" evidence="1">
    <location>
        <begin position="106"/>
        <end position="203"/>
    </location>
</feature>
<keyword evidence="3" id="KW-1185">Reference proteome</keyword>
<gene>
    <name evidence="2 4" type="ORF">C17E4.2</name>
    <name evidence="2" type="ORF">CELE_C17E4.2</name>
</gene>
<accession>Q93228</accession>
<dbReference type="AGR" id="WB:WBGene00007642"/>
<dbReference type="PaxDb" id="6239-C17E4.2"/>
<dbReference type="WormBase" id="C17E4.2">
    <property type="protein sequence ID" value="CE46908"/>
    <property type="gene ID" value="WBGene00007642"/>
</dbReference>
<proteinExistence type="predicted"/>
<dbReference type="DIP" id="DIP-25097N"/>
<dbReference type="SMR" id="Q93228"/>
<sequence>MNPKISVYENSSNTLELTQLKAENEFLKHELVEQRNIFESMLGKEKFDLTLEIMLLKNQVEESFKEKKMILAFFDEKDSEKEQMVLKFTREIDELKEIIEDSVSDKLDYNEETKACHSEIERLEDELKNRKRDLRRSAREMKAMESQKDYLMTECVQQKQAMKRLESKNQKLLDHMTATSEGYQRLSRNNENLLKTNALLNEMIGRFMARDQRQVQEEETSVLKK</sequence>
<reference evidence="2 3" key="1">
    <citation type="journal article" date="1998" name="Science">
        <title>Genome sequence of the nematode C. elegans: a platform for investigating biology.</title>
        <authorList>
            <consortium name="The C. elegans sequencing consortium"/>
            <person name="Sulson J.E."/>
            <person name="Waterston R."/>
        </authorList>
    </citation>
    <scope>NUCLEOTIDE SEQUENCE [LARGE SCALE GENOMIC DNA]</scope>
    <source>
        <strain evidence="2 3">Bristol N2</strain>
    </source>
</reference>
<dbReference type="RefSeq" id="NP_492501.2">
    <property type="nucleotide sequence ID" value="NM_060100.8"/>
</dbReference>
<dbReference type="IntAct" id="Q93228">
    <property type="interactions" value="4"/>
</dbReference>
<keyword evidence="1" id="KW-0175">Coiled coil</keyword>
<dbReference type="InParanoid" id="Q93228"/>
<dbReference type="STRING" id="6239.C17E4.2.1"/>
<protein>
    <submittedName>
        <fullName evidence="2">Cilia- and flagella-associated protein 157</fullName>
    </submittedName>
</protein>
<dbReference type="MINT" id="Q93228"/>
<keyword evidence="2" id="KW-0969">Cilium</keyword>
<dbReference type="PeptideAtlas" id="Q93228"/>
<evidence type="ECO:0000256" key="1">
    <source>
        <dbReference type="SAM" id="Coils"/>
    </source>
</evidence>
<dbReference type="GeneID" id="172766"/>
<keyword evidence="2" id="KW-0282">Flagellum</keyword>